<dbReference type="InterPro" id="IPR026045">
    <property type="entry name" value="Ferric-bd"/>
</dbReference>
<dbReference type="GO" id="GO:0030976">
    <property type="term" value="F:thiamine pyrophosphate binding"/>
    <property type="evidence" value="ECO:0007669"/>
    <property type="project" value="TreeGrafter"/>
</dbReference>
<comment type="caution">
    <text evidence="4">The sequence shown here is derived from an EMBL/GenBank/DDBJ whole genome shotgun (WGS) entry which is preliminary data.</text>
</comment>
<dbReference type="PROSITE" id="PS51257">
    <property type="entry name" value="PROKAR_LIPOPROTEIN"/>
    <property type="match status" value="1"/>
</dbReference>
<dbReference type="EMBL" id="DVHU01000039">
    <property type="protein sequence ID" value="HIR92636.1"/>
    <property type="molecule type" value="Genomic_DNA"/>
</dbReference>
<organism evidence="4 5">
    <name type="scientific">Candidatus Egerieimonas intestinavium</name>
    <dbReference type="NCBI Taxonomy" id="2840777"/>
    <lineage>
        <taxon>Bacteria</taxon>
        <taxon>Bacillati</taxon>
        <taxon>Bacillota</taxon>
        <taxon>Clostridia</taxon>
        <taxon>Lachnospirales</taxon>
        <taxon>Lachnospiraceae</taxon>
        <taxon>Lachnospiraceae incertae sedis</taxon>
        <taxon>Candidatus Egerieimonas</taxon>
    </lineage>
</organism>
<gene>
    <name evidence="4" type="ORF">IAB98_04355</name>
</gene>
<dbReference type="InterPro" id="IPR006059">
    <property type="entry name" value="SBP"/>
</dbReference>
<dbReference type="Proteomes" id="UP000886841">
    <property type="component" value="Unassembled WGS sequence"/>
</dbReference>
<dbReference type="PANTHER" id="PTHR30006:SF2">
    <property type="entry name" value="ABC TRANSPORTER SUBSTRATE-BINDING PROTEIN"/>
    <property type="match status" value="1"/>
</dbReference>
<dbReference type="Pfam" id="PF13416">
    <property type="entry name" value="SBP_bac_8"/>
    <property type="match status" value="1"/>
</dbReference>
<keyword evidence="1 3" id="KW-0732">Signal</keyword>
<feature type="signal peptide" evidence="3">
    <location>
        <begin position="1"/>
        <end position="22"/>
    </location>
</feature>
<protein>
    <submittedName>
        <fullName evidence="4">Extracellular solute-binding protein</fullName>
    </submittedName>
</protein>
<feature type="compositionally biased region" description="Basic and acidic residues" evidence="2">
    <location>
        <begin position="320"/>
        <end position="331"/>
    </location>
</feature>
<dbReference type="Gene3D" id="3.40.190.10">
    <property type="entry name" value="Periplasmic binding protein-like II"/>
    <property type="match status" value="2"/>
</dbReference>
<feature type="chain" id="PRO_5039096030" evidence="3">
    <location>
        <begin position="23"/>
        <end position="375"/>
    </location>
</feature>
<evidence type="ECO:0000256" key="3">
    <source>
        <dbReference type="SAM" id="SignalP"/>
    </source>
</evidence>
<evidence type="ECO:0000256" key="1">
    <source>
        <dbReference type="ARBA" id="ARBA00022729"/>
    </source>
</evidence>
<evidence type="ECO:0000313" key="4">
    <source>
        <dbReference type="EMBL" id="HIR92636.1"/>
    </source>
</evidence>
<evidence type="ECO:0000256" key="2">
    <source>
        <dbReference type="SAM" id="MobiDB-lite"/>
    </source>
</evidence>
<dbReference type="PANTHER" id="PTHR30006">
    <property type="entry name" value="THIAMINE-BINDING PERIPLASMIC PROTEIN-RELATED"/>
    <property type="match status" value="1"/>
</dbReference>
<dbReference type="SUPFAM" id="SSF53850">
    <property type="entry name" value="Periplasmic binding protein-like II"/>
    <property type="match status" value="1"/>
</dbReference>
<proteinExistence type="predicted"/>
<dbReference type="GO" id="GO:0030975">
    <property type="term" value="F:thiamine binding"/>
    <property type="evidence" value="ECO:0007669"/>
    <property type="project" value="TreeGrafter"/>
</dbReference>
<dbReference type="GO" id="GO:0015888">
    <property type="term" value="P:thiamine transport"/>
    <property type="evidence" value="ECO:0007669"/>
    <property type="project" value="TreeGrafter"/>
</dbReference>
<dbReference type="PIRSF" id="PIRSF002825">
    <property type="entry name" value="CfbpA"/>
    <property type="match status" value="1"/>
</dbReference>
<feature type="region of interest" description="Disordered" evidence="2">
    <location>
        <begin position="320"/>
        <end position="345"/>
    </location>
</feature>
<name>A0A9D1JFM9_9FIRM</name>
<feature type="region of interest" description="Disordered" evidence="2">
    <location>
        <begin position="24"/>
        <end position="62"/>
    </location>
</feature>
<accession>A0A9D1JFM9</accession>
<feature type="compositionally biased region" description="Basic and acidic residues" evidence="2">
    <location>
        <begin position="29"/>
        <end position="57"/>
    </location>
</feature>
<dbReference type="AlphaFoldDB" id="A0A9D1JFM9"/>
<dbReference type="GO" id="GO:0030288">
    <property type="term" value="C:outer membrane-bounded periplasmic space"/>
    <property type="evidence" value="ECO:0007669"/>
    <property type="project" value="TreeGrafter"/>
</dbReference>
<evidence type="ECO:0000313" key="5">
    <source>
        <dbReference type="Proteomes" id="UP000886841"/>
    </source>
</evidence>
<reference evidence="4" key="2">
    <citation type="journal article" date="2021" name="PeerJ">
        <title>Extensive microbial diversity within the chicken gut microbiome revealed by metagenomics and culture.</title>
        <authorList>
            <person name="Gilroy R."/>
            <person name="Ravi A."/>
            <person name="Getino M."/>
            <person name="Pursley I."/>
            <person name="Horton D.L."/>
            <person name="Alikhan N.F."/>
            <person name="Baker D."/>
            <person name="Gharbi K."/>
            <person name="Hall N."/>
            <person name="Watson M."/>
            <person name="Adriaenssens E.M."/>
            <person name="Foster-Nyarko E."/>
            <person name="Jarju S."/>
            <person name="Secka A."/>
            <person name="Antonio M."/>
            <person name="Oren A."/>
            <person name="Chaudhuri R.R."/>
            <person name="La Ragione R."/>
            <person name="Hildebrand F."/>
            <person name="Pallen M.J."/>
        </authorList>
    </citation>
    <scope>NUCLEOTIDE SEQUENCE</scope>
    <source>
        <strain evidence="4">ChiSxjej1B13-7041</strain>
    </source>
</reference>
<reference evidence="4" key="1">
    <citation type="submission" date="2020-10" db="EMBL/GenBank/DDBJ databases">
        <authorList>
            <person name="Gilroy R."/>
        </authorList>
    </citation>
    <scope>NUCLEOTIDE SEQUENCE</scope>
    <source>
        <strain evidence="4">ChiSxjej1B13-7041</strain>
    </source>
</reference>
<sequence length="375" mass="40465">MKRRILKQGLAGTMALAVLGTAALTGCSSKEEPKEDSSQKESKTEEAKAEDSGKEEQTEGGGTLVLYASTPEEFLQVVTEEFEAATGIEVEVVSAGTGELYNRIQAEGDNPLGDVMLGGMVSSGFLPNSDLWEEYVSAYDSELPEAYRNTSGKVTGFSLVPSALMINSDVAGDIEINGYEDLLNPELKGKIVMPDPTATSSGWEQLVNMLYAMGGGDTEEAWEYVDQLLANVDGKVLTSSGAVHKGVADGEYAVGLIAESMADTYILQGMDNISKAFMEEGVVVNVDGVAIIKGAKNMDNAKKFIDFLTSQEFQQKMAECEPPRRPVRDDVTLPEGNGLTPSSEINQIPADDEYVAEHKTEMQEKFQEIAMEYAQ</sequence>